<feature type="domain" description="Glycosyl transferase family 1" evidence="1">
    <location>
        <begin position="184"/>
        <end position="352"/>
    </location>
</feature>
<dbReference type="CDD" id="cd03801">
    <property type="entry name" value="GT4_PimA-like"/>
    <property type="match status" value="1"/>
</dbReference>
<dbReference type="Pfam" id="PF00534">
    <property type="entry name" value="Glycos_transf_1"/>
    <property type="match status" value="1"/>
</dbReference>
<evidence type="ECO:0000313" key="3">
    <source>
        <dbReference type="EMBL" id="MDR9894831.1"/>
    </source>
</evidence>
<evidence type="ECO:0000259" key="2">
    <source>
        <dbReference type="Pfam" id="PF13439"/>
    </source>
</evidence>
<accession>A0AAP5M4F9</accession>
<feature type="domain" description="Glycosyltransferase subfamily 4-like N-terminal" evidence="2">
    <location>
        <begin position="15"/>
        <end position="172"/>
    </location>
</feature>
<dbReference type="SUPFAM" id="SSF53756">
    <property type="entry name" value="UDP-Glycosyltransferase/glycogen phosphorylase"/>
    <property type="match status" value="1"/>
</dbReference>
<comment type="caution">
    <text evidence="3">The sequence shown here is derived from an EMBL/GenBank/DDBJ whole genome shotgun (WGS) entry which is preliminary data.</text>
</comment>
<dbReference type="PANTHER" id="PTHR12526:SF630">
    <property type="entry name" value="GLYCOSYLTRANSFERASE"/>
    <property type="match status" value="1"/>
</dbReference>
<evidence type="ECO:0000259" key="1">
    <source>
        <dbReference type="Pfam" id="PF00534"/>
    </source>
</evidence>
<dbReference type="AlphaFoldDB" id="A0AAP5M4F9"/>
<dbReference type="EMBL" id="JAALHA020000003">
    <property type="protein sequence ID" value="MDR9894831.1"/>
    <property type="molecule type" value="Genomic_DNA"/>
</dbReference>
<dbReference type="InterPro" id="IPR028098">
    <property type="entry name" value="Glyco_trans_4-like_N"/>
</dbReference>
<dbReference type="Proteomes" id="UP000667802">
    <property type="component" value="Unassembled WGS sequence"/>
</dbReference>
<sequence length="377" mass="43096">MHIIVLENEVTSSRGGQERSLLDVCQGLYNRGHNISLFYIKEGDLLNNYRAFCSNLSKVNTYRIERHNFFDSFKNFVSCNLKTKVTKNTIVYSNQYHDSFFGYTLALFKNIPFVCHLRLPPPPIEKFGLQWRIGMHGAKRLIAVSQQTKLDWVNRGYQANKIDVVYNGINPELFQRSASQLIAKTQWGISENTKVVSYIGRLDKEKGIETLINGFALFFKRYEHAKLLIAGKPLCENDDYKKSLHQLTQDLGIEKNVNFLGHITNTTDLYHISDCTVLPSIHSEPFGRTVIESMACGTPVIASRTGGICEILTGEFQEWLFEPGNPQELADTLNYVVKSKDLNHQLSAKCREHILHNFHVDRMVEGVEKVLLHVLNN</sequence>
<evidence type="ECO:0000313" key="4">
    <source>
        <dbReference type="Proteomes" id="UP000667802"/>
    </source>
</evidence>
<dbReference type="Gene3D" id="3.40.50.2000">
    <property type="entry name" value="Glycogen Phosphorylase B"/>
    <property type="match status" value="2"/>
</dbReference>
<organism evidence="3 4">
    <name type="scientific">Aetokthonos hydrillicola Thurmond2011</name>
    <dbReference type="NCBI Taxonomy" id="2712845"/>
    <lineage>
        <taxon>Bacteria</taxon>
        <taxon>Bacillati</taxon>
        <taxon>Cyanobacteriota</taxon>
        <taxon>Cyanophyceae</taxon>
        <taxon>Nostocales</taxon>
        <taxon>Hapalosiphonaceae</taxon>
        <taxon>Aetokthonos</taxon>
    </lineage>
</organism>
<keyword evidence="4" id="KW-1185">Reference proteome</keyword>
<dbReference type="RefSeq" id="WP_208343082.1">
    <property type="nucleotide sequence ID" value="NZ_CAWQFN010000255.1"/>
</dbReference>
<dbReference type="Pfam" id="PF13439">
    <property type="entry name" value="Glyco_transf_4"/>
    <property type="match status" value="1"/>
</dbReference>
<dbReference type="GO" id="GO:0016757">
    <property type="term" value="F:glycosyltransferase activity"/>
    <property type="evidence" value="ECO:0007669"/>
    <property type="project" value="InterPro"/>
</dbReference>
<protein>
    <submittedName>
        <fullName evidence="3">Glycosyltransferase family 4 protein</fullName>
    </submittedName>
</protein>
<proteinExistence type="predicted"/>
<gene>
    <name evidence="3" type="ORF">G7B40_009665</name>
</gene>
<reference evidence="4" key="1">
    <citation type="journal article" date="2021" name="Science">
        <title>Hunting the eagle killer: A cyanobacterial neurotoxin causes vacuolar myelinopathy.</title>
        <authorList>
            <person name="Breinlinger S."/>
            <person name="Phillips T.J."/>
            <person name="Haram B.N."/>
            <person name="Mares J."/>
            <person name="Martinez Yerena J.A."/>
            <person name="Hrouzek P."/>
            <person name="Sobotka R."/>
            <person name="Henderson W.M."/>
            <person name="Schmieder P."/>
            <person name="Williams S.M."/>
            <person name="Lauderdale J.D."/>
            <person name="Wilde H.D."/>
            <person name="Gerrin W."/>
            <person name="Kust A."/>
            <person name="Washington J.W."/>
            <person name="Wagner C."/>
            <person name="Geier B."/>
            <person name="Liebeke M."/>
            <person name="Enke H."/>
            <person name="Niedermeyer T.H.J."/>
            <person name="Wilde S.B."/>
        </authorList>
    </citation>
    <scope>NUCLEOTIDE SEQUENCE [LARGE SCALE GENOMIC DNA]</scope>
    <source>
        <strain evidence="4">Thurmond2011</strain>
    </source>
</reference>
<name>A0AAP5M4F9_9CYAN</name>
<dbReference type="InterPro" id="IPR001296">
    <property type="entry name" value="Glyco_trans_1"/>
</dbReference>
<dbReference type="PANTHER" id="PTHR12526">
    <property type="entry name" value="GLYCOSYLTRANSFERASE"/>
    <property type="match status" value="1"/>
</dbReference>